<evidence type="ECO:0000259" key="1">
    <source>
        <dbReference type="Pfam" id="PF02373"/>
    </source>
</evidence>
<protein>
    <submittedName>
        <fullName evidence="2">Lysine-specific demethylase REF6</fullName>
    </submittedName>
</protein>
<keyword evidence="2" id="KW-0808">Transferase</keyword>
<dbReference type="PANTHER" id="PTHR10694:SF38">
    <property type="entry name" value="LYSINE-SPECIFIC DEMETHYLASE REF6"/>
    <property type="match status" value="1"/>
</dbReference>
<gene>
    <name evidence="2" type="ORF">Tci_029674</name>
</gene>
<dbReference type="AlphaFoldDB" id="A0A6L2L7R3"/>
<dbReference type="GO" id="GO:0000785">
    <property type="term" value="C:chromatin"/>
    <property type="evidence" value="ECO:0007669"/>
    <property type="project" value="TreeGrafter"/>
</dbReference>
<evidence type="ECO:0000313" key="2">
    <source>
        <dbReference type="EMBL" id="GEU57696.1"/>
    </source>
</evidence>
<reference evidence="2" key="1">
    <citation type="journal article" date="2019" name="Sci. Rep.">
        <title>Draft genome of Tanacetum cinerariifolium, the natural source of mosquito coil.</title>
        <authorList>
            <person name="Yamashiro T."/>
            <person name="Shiraishi A."/>
            <person name="Satake H."/>
            <person name="Nakayama K."/>
        </authorList>
    </citation>
    <scope>NUCLEOTIDE SEQUENCE</scope>
</reference>
<accession>A0A6L2L7R3</accession>
<dbReference type="PANTHER" id="PTHR10694">
    <property type="entry name" value="LYSINE-SPECIFIC DEMETHYLASE"/>
    <property type="match status" value="1"/>
</dbReference>
<keyword evidence="2" id="KW-0489">Methyltransferase</keyword>
<name>A0A6L2L7R3_TANCI</name>
<dbReference type="Pfam" id="PF02373">
    <property type="entry name" value="JmjC"/>
    <property type="match status" value="1"/>
</dbReference>
<dbReference type="GO" id="GO:0010468">
    <property type="term" value="P:regulation of gene expression"/>
    <property type="evidence" value="ECO:0007669"/>
    <property type="project" value="TreeGrafter"/>
</dbReference>
<dbReference type="EMBL" id="BKCJ010003876">
    <property type="protein sequence ID" value="GEU57696.1"/>
    <property type="molecule type" value="Genomic_DNA"/>
</dbReference>
<dbReference type="GO" id="GO:0005634">
    <property type="term" value="C:nucleus"/>
    <property type="evidence" value="ECO:0007669"/>
    <property type="project" value="TreeGrafter"/>
</dbReference>
<dbReference type="GO" id="GO:0034647">
    <property type="term" value="F:histone H3K4me/H3K4me2/H3K4me3 demethylase activity"/>
    <property type="evidence" value="ECO:0007669"/>
    <property type="project" value="TreeGrafter"/>
</dbReference>
<proteinExistence type="predicted"/>
<feature type="domain" description="JmjC" evidence="1">
    <location>
        <begin position="27"/>
        <end position="94"/>
    </location>
</feature>
<comment type="caution">
    <text evidence="2">The sequence shown here is derived from an EMBL/GenBank/DDBJ whole genome shotgun (WGS) entry which is preliminary data.</text>
</comment>
<dbReference type="GO" id="GO:0008168">
    <property type="term" value="F:methyltransferase activity"/>
    <property type="evidence" value="ECO:0007669"/>
    <property type="project" value="UniProtKB-KW"/>
</dbReference>
<sequence>MRGVLRSKRSLLKFVEGDIAGVTPPMVYISMLFSWFVRHVEDHVFHSIKYMHKGAGKMSFGVPRDATVAFEYAVRVYGFTSKHLSQMERKFQKWKCLSPVYHEGKWVLRDAHVVFEYAVRVYKKGGETNPISEL</sequence>
<dbReference type="GO" id="GO:0032259">
    <property type="term" value="P:methylation"/>
    <property type="evidence" value="ECO:0007669"/>
    <property type="project" value="UniProtKB-KW"/>
</dbReference>
<organism evidence="2">
    <name type="scientific">Tanacetum cinerariifolium</name>
    <name type="common">Dalmatian daisy</name>
    <name type="synonym">Chrysanthemum cinerariifolium</name>
    <dbReference type="NCBI Taxonomy" id="118510"/>
    <lineage>
        <taxon>Eukaryota</taxon>
        <taxon>Viridiplantae</taxon>
        <taxon>Streptophyta</taxon>
        <taxon>Embryophyta</taxon>
        <taxon>Tracheophyta</taxon>
        <taxon>Spermatophyta</taxon>
        <taxon>Magnoliopsida</taxon>
        <taxon>eudicotyledons</taxon>
        <taxon>Gunneridae</taxon>
        <taxon>Pentapetalae</taxon>
        <taxon>asterids</taxon>
        <taxon>campanulids</taxon>
        <taxon>Asterales</taxon>
        <taxon>Asteraceae</taxon>
        <taxon>Asteroideae</taxon>
        <taxon>Anthemideae</taxon>
        <taxon>Anthemidinae</taxon>
        <taxon>Tanacetum</taxon>
    </lineage>
</organism>
<dbReference type="InterPro" id="IPR003347">
    <property type="entry name" value="JmjC_dom"/>
</dbReference>
<dbReference type="Gene3D" id="2.60.120.650">
    <property type="entry name" value="Cupin"/>
    <property type="match status" value="1"/>
</dbReference>